<sequence>MVKTGPVESIKIVEDKKCCFIAFMDPAAAHAFFNDYIGKRVLIGEQDIKFGWGKPTPVPTHVYNDVLNGACRNVYVGQIDDSITDRTLREEFAPFGPIDQIRILHEKRIAFVHLCSVAMAMKAVAALPNRPLFVGKKISYGKDRCGGGGVNNQSNGGGVPAGMMMGMGMGMGMGMAGPNMMTMGGRFQDGGVNGVPVNPQRVLYLGGLHPDATAKDICDVVRGGLIQRVHVLAEKNTAFVTFLDGIAATNLFVRGNNEGVVIKGKRVKVGWGKPAPIISGAMFAALQNGATRNVYVGPLSPYLTEDQLKKDFSEYGEVEFIHMVQEKNIAFVSMCDIGSAIAAVESIKSAKSDYAGLRVHYGKDRCNQPLRPAKPYVPAAPGVGPMAGVENGHEAQFY</sequence>
<evidence type="ECO:0000313" key="5">
    <source>
        <dbReference type="EMBL" id="KAJ3127938.1"/>
    </source>
</evidence>
<feature type="domain" description="RRM" evidence="4">
    <location>
        <begin position="201"/>
        <end position="274"/>
    </location>
</feature>
<dbReference type="SMART" id="SM00360">
    <property type="entry name" value="RRM"/>
    <property type="match status" value="3"/>
</dbReference>
<dbReference type="SUPFAM" id="SSF54928">
    <property type="entry name" value="RNA-binding domain, RBD"/>
    <property type="match status" value="4"/>
</dbReference>
<dbReference type="EMBL" id="JADGJH010000486">
    <property type="protein sequence ID" value="KAJ3127938.1"/>
    <property type="molecule type" value="Genomic_DNA"/>
</dbReference>
<dbReference type="GO" id="GO:0000398">
    <property type="term" value="P:mRNA splicing, via spliceosome"/>
    <property type="evidence" value="ECO:0007669"/>
    <property type="project" value="TreeGrafter"/>
</dbReference>
<dbReference type="Pfam" id="PF00076">
    <property type="entry name" value="RRM_1"/>
    <property type="match status" value="2"/>
</dbReference>
<proteinExistence type="predicted"/>
<evidence type="ECO:0000256" key="3">
    <source>
        <dbReference type="PROSITE-ProRule" id="PRU00176"/>
    </source>
</evidence>
<dbReference type="GO" id="GO:0051252">
    <property type="term" value="P:regulation of RNA metabolic process"/>
    <property type="evidence" value="ECO:0007669"/>
    <property type="project" value="UniProtKB-ARBA"/>
</dbReference>
<reference evidence="5" key="1">
    <citation type="submission" date="2020-05" db="EMBL/GenBank/DDBJ databases">
        <title>Phylogenomic resolution of chytrid fungi.</title>
        <authorList>
            <person name="Stajich J.E."/>
            <person name="Amses K."/>
            <person name="Simmons R."/>
            <person name="Seto K."/>
            <person name="Myers J."/>
            <person name="Bonds A."/>
            <person name="Quandt C.A."/>
            <person name="Barry K."/>
            <person name="Liu P."/>
            <person name="Grigoriev I."/>
            <person name="Longcore J.E."/>
            <person name="James T.Y."/>
        </authorList>
    </citation>
    <scope>NUCLEOTIDE SEQUENCE</scope>
    <source>
        <strain evidence="5">JEL0513</strain>
    </source>
</reference>
<dbReference type="PROSITE" id="PS50102">
    <property type="entry name" value="RRM"/>
    <property type="match status" value="3"/>
</dbReference>
<dbReference type="PANTHER" id="PTHR14089:SF8">
    <property type="entry name" value="RNA-BINDING PROTEIN MRN1"/>
    <property type="match status" value="1"/>
</dbReference>
<gene>
    <name evidence="5" type="ORF">HK100_009455</name>
</gene>
<evidence type="ECO:0000259" key="4">
    <source>
        <dbReference type="PROSITE" id="PS50102"/>
    </source>
</evidence>
<dbReference type="InterPro" id="IPR012677">
    <property type="entry name" value="Nucleotide-bd_a/b_plait_sf"/>
</dbReference>
<dbReference type="GO" id="GO:0010468">
    <property type="term" value="P:regulation of gene expression"/>
    <property type="evidence" value="ECO:0007669"/>
    <property type="project" value="UniProtKB-ARBA"/>
</dbReference>
<name>A0AAD5T3V4_9FUNG</name>
<dbReference type="InterPro" id="IPR000504">
    <property type="entry name" value="RRM_dom"/>
</dbReference>
<dbReference type="Proteomes" id="UP001211907">
    <property type="component" value="Unassembled WGS sequence"/>
</dbReference>
<dbReference type="GO" id="GO:0003729">
    <property type="term" value="F:mRNA binding"/>
    <property type="evidence" value="ECO:0007669"/>
    <property type="project" value="TreeGrafter"/>
</dbReference>
<evidence type="ECO:0000256" key="1">
    <source>
        <dbReference type="ARBA" id="ARBA00022737"/>
    </source>
</evidence>
<protein>
    <recommendedName>
        <fullName evidence="4">RRM domain-containing protein</fullName>
    </recommendedName>
</protein>
<dbReference type="InterPro" id="IPR035979">
    <property type="entry name" value="RBD_domain_sf"/>
</dbReference>
<dbReference type="FunFam" id="3.30.70.330:FF:000120">
    <property type="entry name" value="Negative regulator of differentiation 1"/>
    <property type="match status" value="1"/>
</dbReference>
<dbReference type="GO" id="GO:0010494">
    <property type="term" value="C:cytoplasmic stress granule"/>
    <property type="evidence" value="ECO:0007669"/>
    <property type="project" value="TreeGrafter"/>
</dbReference>
<feature type="domain" description="RRM" evidence="4">
    <location>
        <begin position="72"/>
        <end position="145"/>
    </location>
</feature>
<evidence type="ECO:0000256" key="2">
    <source>
        <dbReference type="ARBA" id="ARBA00022884"/>
    </source>
</evidence>
<comment type="caution">
    <text evidence="5">The sequence shown here is derived from an EMBL/GenBank/DDBJ whole genome shotgun (WGS) entry which is preliminary data.</text>
</comment>
<accession>A0AAD5T3V4</accession>
<dbReference type="InterPro" id="IPR039171">
    <property type="entry name" value="Cwc2/Slt11"/>
</dbReference>
<dbReference type="AlphaFoldDB" id="A0AAD5T3V4"/>
<organism evidence="5 6">
    <name type="scientific">Physocladia obscura</name>
    <dbReference type="NCBI Taxonomy" id="109957"/>
    <lineage>
        <taxon>Eukaryota</taxon>
        <taxon>Fungi</taxon>
        <taxon>Fungi incertae sedis</taxon>
        <taxon>Chytridiomycota</taxon>
        <taxon>Chytridiomycota incertae sedis</taxon>
        <taxon>Chytridiomycetes</taxon>
        <taxon>Chytridiales</taxon>
        <taxon>Chytriomycetaceae</taxon>
        <taxon>Physocladia</taxon>
    </lineage>
</organism>
<dbReference type="Gene3D" id="3.30.70.330">
    <property type="match status" value="4"/>
</dbReference>
<keyword evidence="2 3" id="KW-0694">RNA-binding</keyword>
<keyword evidence="6" id="KW-1185">Reference proteome</keyword>
<dbReference type="PANTHER" id="PTHR14089">
    <property type="entry name" value="PRE-MRNA-SPLICING FACTOR RBM22"/>
    <property type="match status" value="1"/>
</dbReference>
<keyword evidence="1" id="KW-0677">Repeat</keyword>
<evidence type="ECO:0000313" key="6">
    <source>
        <dbReference type="Proteomes" id="UP001211907"/>
    </source>
</evidence>
<feature type="domain" description="RRM" evidence="4">
    <location>
        <begin position="292"/>
        <end position="364"/>
    </location>
</feature>